<dbReference type="Proteomes" id="UP000317122">
    <property type="component" value="Unassembled WGS sequence"/>
</dbReference>
<evidence type="ECO:0000313" key="2">
    <source>
        <dbReference type="Proteomes" id="UP000317122"/>
    </source>
</evidence>
<dbReference type="SUPFAM" id="SSF50475">
    <property type="entry name" value="FMN-binding split barrel"/>
    <property type="match status" value="1"/>
</dbReference>
<name>A0A562MUA0_9HYPH</name>
<sequence length="148" mass="17145">MWIRTLSTNECTELLAGHHVARLACARNGRPYVVPIYYAYAENALYAFSIPGKKIDWMRANPLVSVLVESPLQRRQWKSVIADGRYEELPERIGHKRQRDHAWSLLNKHTDWWEPGALKPATPPLADDARHIFFRIVIEELSGREAKE</sequence>
<comment type="caution">
    <text evidence="1">The sequence shown here is derived from an EMBL/GenBank/DDBJ whole genome shotgun (WGS) entry which is preliminary data.</text>
</comment>
<dbReference type="RefSeq" id="WP_145722405.1">
    <property type="nucleotide sequence ID" value="NZ_BSPF01000002.1"/>
</dbReference>
<gene>
    <name evidence="1" type="ORF">IQ26_06448</name>
</gene>
<accession>A0A562MUA0</accession>
<proteinExistence type="predicted"/>
<evidence type="ECO:0008006" key="3">
    <source>
        <dbReference type="Google" id="ProtNLM"/>
    </source>
</evidence>
<dbReference type="OrthoDB" id="8137294at2"/>
<dbReference type="EMBL" id="VLKT01000060">
    <property type="protein sequence ID" value="TWI23141.1"/>
    <property type="molecule type" value="Genomic_DNA"/>
</dbReference>
<dbReference type="Pfam" id="PF12900">
    <property type="entry name" value="Pyridox_ox_2"/>
    <property type="match status" value="1"/>
</dbReference>
<dbReference type="InterPro" id="IPR012349">
    <property type="entry name" value="Split_barrel_FMN-bd"/>
</dbReference>
<dbReference type="InterPro" id="IPR024747">
    <property type="entry name" value="Pyridox_Oxase-rel"/>
</dbReference>
<dbReference type="AlphaFoldDB" id="A0A562MUA0"/>
<keyword evidence="2" id="KW-1185">Reference proteome</keyword>
<organism evidence="1 2">
    <name type="scientific">Mesorhizobium tianshanense</name>
    <dbReference type="NCBI Taxonomy" id="39844"/>
    <lineage>
        <taxon>Bacteria</taxon>
        <taxon>Pseudomonadati</taxon>
        <taxon>Pseudomonadota</taxon>
        <taxon>Alphaproteobacteria</taxon>
        <taxon>Hyphomicrobiales</taxon>
        <taxon>Phyllobacteriaceae</taxon>
        <taxon>Mesorhizobium</taxon>
    </lineage>
</organism>
<protein>
    <recommendedName>
        <fullName evidence="3">Pyridoxamine 5'-phosphate oxidase family protein</fullName>
    </recommendedName>
</protein>
<evidence type="ECO:0000313" key="1">
    <source>
        <dbReference type="EMBL" id="TWI23141.1"/>
    </source>
</evidence>
<dbReference type="Gene3D" id="2.30.110.10">
    <property type="entry name" value="Electron Transport, Fmn-binding Protein, Chain A"/>
    <property type="match status" value="1"/>
</dbReference>
<reference evidence="1 2" key="1">
    <citation type="journal article" date="2015" name="Stand. Genomic Sci.">
        <title>Genomic Encyclopedia of Bacterial and Archaeal Type Strains, Phase III: the genomes of soil and plant-associated and newly described type strains.</title>
        <authorList>
            <person name="Whitman W.B."/>
            <person name="Woyke T."/>
            <person name="Klenk H.P."/>
            <person name="Zhou Y."/>
            <person name="Lilburn T.G."/>
            <person name="Beck B.J."/>
            <person name="De Vos P."/>
            <person name="Vandamme P."/>
            <person name="Eisen J.A."/>
            <person name="Garrity G."/>
            <person name="Hugenholtz P."/>
            <person name="Kyrpides N.C."/>
        </authorList>
    </citation>
    <scope>NUCLEOTIDE SEQUENCE [LARGE SCALE GENOMIC DNA]</scope>
    <source>
        <strain evidence="1 2">CGMCC 1.2546</strain>
    </source>
</reference>